<evidence type="ECO:0008006" key="4">
    <source>
        <dbReference type="Google" id="ProtNLM"/>
    </source>
</evidence>
<evidence type="ECO:0000256" key="1">
    <source>
        <dbReference type="SAM" id="SignalP"/>
    </source>
</evidence>
<dbReference type="AlphaFoldDB" id="A0A654DPF1"/>
<gene>
    <name evidence="2" type="ORF">SPHINGO8BC_80036</name>
</gene>
<name>A0A654DPF1_SPHMU</name>
<evidence type="ECO:0000313" key="3">
    <source>
        <dbReference type="Proteomes" id="UP000432350"/>
    </source>
</evidence>
<proteinExistence type="predicted"/>
<dbReference type="SUPFAM" id="SSF52317">
    <property type="entry name" value="Class I glutamine amidotransferase-like"/>
    <property type="match status" value="1"/>
</dbReference>
<reference evidence="2 3" key="1">
    <citation type="submission" date="2019-10" db="EMBL/GenBank/DDBJ databases">
        <authorList>
            <person name="Karimi E."/>
        </authorList>
    </citation>
    <scope>NUCLEOTIDE SEQUENCE [LARGE SCALE GENOMIC DNA]</scope>
    <source>
        <strain evidence="2">Sphingobacterium sp. 8BC</strain>
    </source>
</reference>
<dbReference type="EMBL" id="CABWMV010000027">
    <property type="protein sequence ID" value="VXD07102.1"/>
    <property type="molecule type" value="Genomic_DNA"/>
</dbReference>
<organism evidence="2 3">
    <name type="scientific">Sphingobacterium multivorum</name>
    <dbReference type="NCBI Taxonomy" id="28454"/>
    <lineage>
        <taxon>Bacteria</taxon>
        <taxon>Pseudomonadati</taxon>
        <taxon>Bacteroidota</taxon>
        <taxon>Sphingobacteriia</taxon>
        <taxon>Sphingobacteriales</taxon>
        <taxon>Sphingobacteriaceae</taxon>
        <taxon>Sphingobacterium</taxon>
    </lineage>
</organism>
<feature type="signal peptide" evidence="1">
    <location>
        <begin position="1"/>
        <end position="20"/>
    </location>
</feature>
<dbReference type="RefSeq" id="WP_159333018.1">
    <property type="nucleotide sequence ID" value="NZ_DAIQJZ010000101.1"/>
</dbReference>
<protein>
    <recommendedName>
        <fullName evidence="4">DUF4350 domain-containing protein</fullName>
    </recommendedName>
</protein>
<accession>A0A654DPF1</accession>
<dbReference type="InterPro" id="IPR029062">
    <property type="entry name" value="Class_I_gatase-like"/>
</dbReference>
<sequence length="301" mass="33273">MNRSIVCLFLLLIGTFGLSAQQVADEKFQYLITDPHQRIGDGPLLLFDEAHNNPVTLRGAYAPFSDLLQADGYRLRSAKEKISYDQLKEVKIYISINALYNPENWKLPTYSAFTDQEIETLSQWVFDGGSLFLVTDHMPCAGSVQTLGAAFGIHIVNGFALPKNGRPEIFSKDRGTLLSNEITTGSGKEIDSIMCWGGTGFIVPATAHIISLLNEEYDIYLPNDANQIKRPIPDNIPRLSGKGFANGAYLQFGKGRIVVFGDGAPFSAQLHGIKSEKRGMNHPAAKQNAQFLLNIVHWLDQ</sequence>
<dbReference type="Proteomes" id="UP000432350">
    <property type="component" value="Unassembled WGS sequence"/>
</dbReference>
<evidence type="ECO:0000313" key="2">
    <source>
        <dbReference type="EMBL" id="VXD07102.1"/>
    </source>
</evidence>
<feature type="chain" id="PRO_5024872328" description="DUF4350 domain-containing protein" evidence="1">
    <location>
        <begin position="21"/>
        <end position="301"/>
    </location>
</feature>
<keyword evidence="1" id="KW-0732">Signal</keyword>